<dbReference type="AlphaFoldDB" id="A0A1G4G6T0"/>
<dbReference type="PANTHER" id="PTHR12110">
    <property type="entry name" value="HYDROXYPYRUVATE ISOMERASE"/>
    <property type="match status" value="1"/>
</dbReference>
<dbReference type="SUPFAM" id="SSF51658">
    <property type="entry name" value="Xylose isomerase-like"/>
    <property type="match status" value="1"/>
</dbReference>
<evidence type="ECO:0000313" key="3">
    <source>
        <dbReference type="Proteomes" id="UP000178485"/>
    </source>
</evidence>
<evidence type="ECO:0000313" key="2">
    <source>
        <dbReference type="EMBL" id="SCM57627.1"/>
    </source>
</evidence>
<accession>A0A1G4G6T0</accession>
<dbReference type="Proteomes" id="UP000178485">
    <property type="component" value="Chromosome i"/>
</dbReference>
<name>A0A1G4G6T0_9BACT</name>
<dbReference type="Gene3D" id="3.20.20.150">
    <property type="entry name" value="Divalent-metal-dependent TIM barrel enzymes"/>
    <property type="match status" value="1"/>
</dbReference>
<dbReference type="KEGG" id="pmuc:ING2E5A_1431"/>
<sequence length="297" mass="33755">MKKISTLFAAVLLGGLFILSGCNQGQKKEAEEAKAKKDIYLQLYSLRDDIKADYAATIAKVAEMGYTGVEAAGYNDGKFYGLTPAEYKKSIEDAGLEVLSSHAGRPLAENTKDTNWEEIWQWWDTAIQAHKEAGMKYLVVAWIPTPKTLADLQAYCDYFNQIGEKCNAAGIRFGYHNHNFEFQEIEGELMYDYMLKNTDPDKVFFQMDVYWVGEGGKDPVEYFNNYPGRFEVLHIKDETELGKSGKVNFENIFNNVENSGAKYMVVEVERYTGTPEEGVKESYDYLANADFVKESYK</sequence>
<dbReference type="Pfam" id="PF01261">
    <property type="entry name" value="AP_endonuc_2"/>
    <property type="match status" value="1"/>
</dbReference>
<reference evidence="2 3" key="1">
    <citation type="submission" date="2016-08" db="EMBL/GenBank/DDBJ databases">
        <authorList>
            <person name="Seilhamer J.J."/>
        </authorList>
    </citation>
    <scope>NUCLEOTIDE SEQUENCE [LARGE SCALE GENOMIC DNA]</scope>
    <source>
        <strain evidence="2">ING2-E5A</strain>
    </source>
</reference>
<dbReference type="InterPro" id="IPR036237">
    <property type="entry name" value="Xyl_isomerase-like_sf"/>
</dbReference>
<evidence type="ECO:0000259" key="1">
    <source>
        <dbReference type="Pfam" id="PF01261"/>
    </source>
</evidence>
<keyword evidence="3" id="KW-1185">Reference proteome</keyword>
<dbReference type="InterPro" id="IPR013022">
    <property type="entry name" value="Xyl_isomerase-like_TIM-brl"/>
</dbReference>
<dbReference type="InterPro" id="IPR050312">
    <property type="entry name" value="IolE/XylAMocC-like"/>
</dbReference>
<feature type="domain" description="Xylose isomerase-like TIM barrel" evidence="1">
    <location>
        <begin position="58"/>
        <end position="288"/>
    </location>
</feature>
<protein>
    <recommendedName>
        <fullName evidence="1">Xylose isomerase-like TIM barrel domain-containing protein</fullName>
    </recommendedName>
</protein>
<gene>
    <name evidence="2" type="ORF">ING2E5A_1431</name>
</gene>
<dbReference type="STRING" id="1642646.ING2E5A_1431"/>
<dbReference type="PANTHER" id="PTHR12110:SF41">
    <property type="entry name" value="INOSOSE DEHYDRATASE"/>
    <property type="match status" value="1"/>
</dbReference>
<dbReference type="PROSITE" id="PS51257">
    <property type="entry name" value="PROKAR_LIPOPROTEIN"/>
    <property type="match status" value="1"/>
</dbReference>
<organism evidence="2 3">
    <name type="scientific">Petrimonas mucosa</name>
    <dbReference type="NCBI Taxonomy" id="1642646"/>
    <lineage>
        <taxon>Bacteria</taxon>
        <taxon>Pseudomonadati</taxon>
        <taxon>Bacteroidota</taxon>
        <taxon>Bacteroidia</taxon>
        <taxon>Bacteroidales</taxon>
        <taxon>Dysgonomonadaceae</taxon>
        <taxon>Petrimonas</taxon>
    </lineage>
</organism>
<dbReference type="EMBL" id="LT608328">
    <property type="protein sequence ID" value="SCM57627.1"/>
    <property type="molecule type" value="Genomic_DNA"/>
</dbReference>
<proteinExistence type="predicted"/>
<dbReference type="RefSeq" id="WP_071136780.1">
    <property type="nucleotide sequence ID" value="NZ_DUQN01000053.1"/>
</dbReference>